<comment type="similarity">
    <text evidence="2 7">Belongs to the dihydrofolate reductase family.</text>
</comment>
<evidence type="ECO:0000256" key="3">
    <source>
        <dbReference type="ARBA" id="ARBA00012856"/>
    </source>
</evidence>
<keyword evidence="4 7" id="KW-0554">One-carbon metabolism</keyword>
<dbReference type="Pfam" id="PF00186">
    <property type="entry name" value="DHFR_1"/>
    <property type="match status" value="1"/>
</dbReference>
<accession>A0A9X3XL07</accession>
<dbReference type="InterPro" id="IPR024072">
    <property type="entry name" value="DHFR-like_dom_sf"/>
</dbReference>
<comment type="caution">
    <text evidence="9">The sequence shown here is derived from an EMBL/GenBank/DDBJ whole genome shotgun (WGS) entry which is preliminary data.</text>
</comment>
<dbReference type="Gene3D" id="3.40.430.10">
    <property type="entry name" value="Dihydrofolate Reductase, subunit A"/>
    <property type="match status" value="1"/>
</dbReference>
<evidence type="ECO:0000313" key="10">
    <source>
        <dbReference type="Proteomes" id="UP001141183"/>
    </source>
</evidence>
<gene>
    <name evidence="9" type="ORF">NE398_14205</name>
</gene>
<evidence type="ECO:0000259" key="8">
    <source>
        <dbReference type="PROSITE" id="PS51330"/>
    </source>
</evidence>
<dbReference type="PRINTS" id="PR00070">
    <property type="entry name" value="DHFR"/>
</dbReference>
<dbReference type="PANTHER" id="PTHR48069:SF3">
    <property type="entry name" value="DIHYDROFOLATE REDUCTASE"/>
    <property type="match status" value="1"/>
</dbReference>
<protein>
    <recommendedName>
        <fullName evidence="3 7">Dihydrofolate reductase</fullName>
        <ecNumber evidence="3 7">1.5.1.3</ecNumber>
    </recommendedName>
</protein>
<proteinExistence type="inferred from homology"/>
<dbReference type="CDD" id="cd00209">
    <property type="entry name" value="DHFR"/>
    <property type="match status" value="1"/>
</dbReference>
<dbReference type="Proteomes" id="UP001141183">
    <property type="component" value="Unassembled WGS sequence"/>
</dbReference>
<dbReference type="AlphaFoldDB" id="A0A9X3XL07"/>
<dbReference type="GO" id="GO:0050661">
    <property type="term" value="F:NADP binding"/>
    <property type="evidence" value="ECO:0007669"/>
    <property type="project" value="InterPro"/>
</dbReference>
<organism evidence="9 10">
    <name type="scientific">Clostridium tertium</name>
    <dbReference type="NCBI Taxonomy" id="1559"/>
    <lineage>
        <taxon>Bacteria</taxon>
        <taxon>Bacillati</taxon>
        <taxon>Bacillota</taxon>
        <taxon>Clostridia</taxon>
        <taxon>Eubacteriales</taxon>
        <taxon>Clostridiaceae</taxon>
        <taxon>Clostridium</taxon>
    </lineage>
</organism>
<evidence type="ECO:0000256" key="5">
    <source>
        <dbReference type="ARBA" id="ARBA00022857"/>
    </source>
</evidence>
<evidence type="ECO:0000256" key="7">
    <source>
        <dbReference type="PIRNR" id="PIRNR000194"/>
    </source>
</evidence>
<evidence type="ECO:0000313" key="9">
    <source>
        <dbReference type="EMBL" id="MDC4241305.1"/>
    </source>
</evidence>
<dbReference type="GO" id="GO:0006730">
    <property type="term" value="P:one-carbon metabolic process"/>
    <property type="evidence" value="ECO:0007669"/>
    <property type="project" value="UniProtKB-KW"/>
</dbReference>
<comment type="pathway">
    <text evidence="1 7">Cofactor biosynthesis; tetrahydrofolate biosynthesis; 5,6,7,8-tetrahydrofolate from 7,8-dihydrofolate: step 1/1.</text>
</comment>
<comment type="function">
    <text evidence="7">Key enzyme in folate metabolism. Catalyzes an essential reaction for de novo glycine and purine synthesis, and for DNA precursor synthesis.</text>
</comment>
<dbReference type="PROSITE" id="PS51330">
    <property type="entry name" value="DHFR_2"/>
    <property type="match status" value="1"/>
</dbReference>
<dbReference type="GO" id="GO:0005829">
    <property type="term" value="C:cytosol"/>
    <property type="evidence" value="ECO:0007669"/>
    <property type="project" value="TreeGrafter"/>
</dbReference>
<evidence type="ECO:0000256" key="4">
    <source>
        <dbReference type="ARBA" id="ARBA00022563"/>
    </source>
</evidence>
<dbReference type="InterPro" id="IPR012259">
    <property type="entry name" value="DHFR"/>
</dbReference>
<dbReference type="PIRSF" id="PIRSF000194">
    <property type="entry name" value="DHFR"/>
    <property type="match status" value="1"/>
</dbReference>
<dbReference type="GO" id="GO:0046654">
    <property type="term" value="P:tetrahydrofolate biosynthetic process"/>
    <property type="evidence" value="ECO:0007669"/>
    <property type="project" value="InterPro"/>
</dbReference>
<dbReference type="SUPFAM" id="SSF53597">
    <property type="entry name" value="Dihydrofolate reductase-like"/>
    <property type="match status" value="1"/>
</dbReference>
<dbReference type="GO" id="GO:0004146">
    <property type="term" value="F:dihydrofolate reductase activity"/>
    <property type="evidence" value="ECO:0007669"/>
    <property type="project" value="UniProtKB-EC"/>
</dbReference>
<comment type="catalytic activity">
    <reaction evidence="7">
        <text>(6S)-5,6,7,8-tetrahydrofolate + NADP(+) = 7,8-dihydrofolate + NADPH + H(+)</text>
        <dbReference type="Rhea" id="RHEA:15009"/>
        <dbReference type="ChEBI" id="CHEBI:15378"/>
        <dbReference type="ChEBI" id="CHEBI:57451"/>
        <dbReference type="ChEBI" id="CHEBI:57453"/>
        <dbReference type="ChEBI" id="CHEBI:57783"/>
        <dbReference type="ChEBI" id="CHEBI:58349"/>
        <dbReference type="EC" id="1.5.1.3"/>
    </reaction>
</comment>
<keyword evidence="5 7" id="KW-0521">NADP</keyword>
<evidence type="ECO:0000256" key="2">
    <source>
        <dbReference type="ARBA" id="ARBA00009539"/>
    </source>
</evidence>
<dbReference type="GO" id="GO:0046655">
    <property type="term" value="P:folic acid metabolic process"/>
    <property type="evidence" value="ECO:0007669"/>
    <property type="project" value="TreeGrafter"/>
</dbReference>
<dbReference type="EMBL" id="JAMRYU010000014">
    <property type="protein sequence ID" value="MDC4241305.1"/>
    <property type="molecule type" value="Genomic_DNA"/>
</dbReference>
<reference evidence="9" key="1">
    <citation type="submission" date="2022-05" db="EMBL/GenBank/DDBJ databases">
        <title>Draft genome sequence of Clostridium tertium strain CP3 isolated from Peru.</title>
        <authorList>
            <person name="Hurtado R."/>
            <person name="Lima L."/>
            <person name="Sousa T."/>
            <person name="Jaiswal A.K."/>
            <person name="Tiwari S."/>
            <person name="Maturrano L."/>
            <person name="Brenig B."/>
            <person name="Azevedo V."/>
        </authorList>
    </citation>
    <scope>NUCLEOTIDE SEQUENCE</scope>
    <source>
        <strain evidence="9">CP3</strain>
    </source>
</reference>
<name>A0A9X3XL07_9CLOT</name>
<keyword evidence="6 7" id="KW-0560">Oxidoreductase</keyword>
<dbReference type="GO" id="GO:0046452">
    <property type="term" value="P:dihydrofolate metabolic process"/>
    <property type="evidence" value="ECO:0007669"/>
    <property type="project" value="TreeGrafter"/>
</dbReference>
<sequence>MISLIVAMDKNNGIGNKNKLLAHISEDLRYFKRVTDGNTIVMGYNTYMSLPKRPLPNRRNIVLTTKDIKLEGAVVVNSIEELLKLLNTEEETFICGGSSIYNQMLPYADKLYITHIFDEFEADTYFPEITDEWEISESFCHKENINHKHPHIFTIYTKSLD</sequence>
<evidence type="ECO:0000256" key="1">
    <source>
        <dbReference type="ARBA" id="ARBA00004903"/>
    </source>
</evidence>
<keyword evidence="10" id="KW-1185">Reference proteome</keyword>
<dbReference type="RefSeq" id="WP_008676002.1">
    <property type="nucleotide sequence ID" value="NZ_CABKOG010000001.1"/>
</dbReference>
<dbReference type="InterPro" id="IPR001796">
    <property type="entry name" value="DHFR_dom"/>
</dbReference>
<evidence type="ECO:0000256" key="6">
    <source>
        <dbReference type="ARBA" id="ARBA00023002"/>
    </source>
</evidence>
<dbReference type="EC" id="1.5.1.3" evidence="3 7"/>
<feature type="domain" description="DHFR" evidence="8">
    <location>
        <begin position="1"/>
        <end position="158"/>
    </location>
</feature>
<dbReference type="PANTHER" id="PTHR48069">
    <property type="entry name" value="DIHYDROFOLATE REDUCTASE"/>
    <property type="match status" value="1"/>
</dbReference>